<keyword evidence="5 7" id="KW-0067">ATP-binding</keyword>
<dbReference type="PROSITE" id="PS51195">
    <property type="entry name" value="Q_MOTIF"/>
    <property type="match status" value="1"/>
</dbReference>
<dbReference type="CDD" id="cd18787">
    <property type="entry name" value="SF2_C_DEAD"/>
    <property type="match status" value="1"/>
</dbReference>
<evidence type="ECO:0000259" key="10">
    <source>
        <dbReference type="PROSITE" id="PS51194"/>
    </source>
</evidence>
<protein>
    <recommendedName>
        <fullName evidence="1">RNA helicase</fullName>
        <ecNumber evidence="1">3.6.4.13</ecNumber>
    </recommendedName>
</protein>
<keyword evidence="13" id="KW-1185">Reference proteome</keyword>
<evidence type="ECO:0000256" key="8">
    <source>
        <dbReference type="SAM" id="MobiDB-lite"/>
    </source>
</evidence>
<dbReference type="FunFam" id="3.40.50.300:FF:000008">
    <property type="entry name" value="ATP-dependent RNA helicase RhlB"/>
    <property type="match status" value="1"/>
</dbReference>
<keyword evidence="4 7" id="KW-0347">Helicase</keyword>
<dbReference type="Pfam" id="PF00270">
    <property type="entry name" value="DEAD"/>
    <property type="match status" value="1"/>
</dbReference>
<dbReference type="InterPro" id="IPR027417">
    <property type="entry name" value="P-loop_NTPase"/>
</dbReference>
<dbReference type="InterPro" id="IPR014014">
    <property type="entry name" value="RNA_helicase_DEAD_Q_motif"/>
</dbReference>
<dbReference type="SUPFAM" id="SSF52540">
    <property type="entry name" value="P-loop containing nucleoside triphosphate hydrolases"/>
    <property type="match status" value="1"/>
</dbReference>
<comment type="caution">
    <text evidence="12">The sequence shown here is derived from an EMBL/GenBank/DDBJ whole genome shotgun (WGS) entry which is preliminary data.</text>
</comment>
<evidence type="ECO:0000256" key="3">
    <source>
        <dbReference type="ARBA" id="ARBA00022801"/>
    </source>
</evidence>
<feature type="region of interest" description="Disordered" evidence="8">
    <location>
        <begin position="1"/>
        <end position="21"/>
    </location>
</feature>
<evidence type="ECO:0000313" key="12">
    <source>
        <dbReference type="EMBL" id="CAG9318616.1"/>
    </source>
</evidence>
<sequence length="509" mass="56696">MTEDWCSNPSGFGTTSSAQSDGWGSASVSYDSNFDFSSGSFDSRVKSTNSEFGTSLMKVDWNSSNLTPFRKNFYQEHPDVAARSDLEVAKIREEFSMTVQGPHTLKPIMSFEEANFPEDINRTISAKSFKKPTNIQSQAWPIALSGYDLIGIAQTGSGKTLAFVLPGIIHINDQPKLKLGDGPIALVLAPTRELAVQTSEECILFGKSCGLSTLCIYGGTNRAGQLREIQKGVQFMIATPGRLIDFVETGALSLKRVTYLVLDEADRMLDMGFEPQIRKIVSQIRPDRQTLMFSATWPREVQGLAHDFLVDPVHITIGSLELAANHNIRQIVEFINEGQKPERLLAGLREVIKERTKVVVFTETKRGCEMLSKNLTDRKFPATAIHGDKTQIERDRAMADFRIGKFPILVATDVASRGLDIKDINYVINYDLPTNIEDYIHRIGRTGRAGAKGTAVSFFTEKNARLAKDFIEVLKEAQQKIPEKLYELVGSGSYGSANSRYRNRSPRRF</sequence>
<evidence type="ECO:0000259" key="11">
    <source>
        <dbReference type="PROSITE" id="PS51195"/>
    </source>
</evidence>
<evidence type="ECO:0000313" key="13">
    <source>
        <dbReference type="Proteomes" id="UP001162131"/>
    </source>
</evidence>
<dbReference type="Proteomes" id="UP001162131">
    <property type="component" value="Unassembled WGS sequence"/>
</dbReference>
<dbReference type="AlphaFoldDB" id="A0AAU9J2R7"/>
<dbReference type="GO" id="GO:0003724">
    <property type="term" value="F:RNA helicase activity"/>
    <property type="evidence" value="ECO:0007669"/>
    <property type="project" value="UniProtKB-EC"/>
</dbReference>
<dbReference type="Gene3D" id="3.40.50.300">
    <property type="entry name" value="P-loop containing nucleotide triphosphate hydrolases"/>
    <property type="match status" value="2"/>
</dbReference>
<evidence type="ECO:0000256" key="2">
    <source>
        <dbReference type="ARBA" id="ARBA00022741"/>
    </source>
</evidence>
<name>A0AAU9J2R7_9CILI</name>
<dbReference type="CDD" id="cd17966">
    <property type="entry name" value="DEADc_DDX5_DDX17"/>
    <property type="match status" value="1"/>
</dbReference>
<dbReference type="GO" id="GO:0003676">
    <property type="term" value="F:nucleic acid binding"/>
    <property type="evidence" value="ECO:0007669"/>
    <property type="project" value="InterPro"/>
</dbReference>
<evidence type="ECO:0000256" key="7">
    <source>
        <dbReference type="RuleBase" id="RU000492"/>
    </source>
</evidence>
<dbReference type="PROSITE" id="PS51192">
    <property type="entry name" value="HELICASE_ATP_BIND_1"/>
    <property type="match status" value="1"/>
</dbReference>
<evidence type="ECO:0000256" key="4">
    <source>
        <dbReference type="ARBA" id="ARBA00022806"/>
    </source>
</evidence>
<dbReference type="Pfam" id="PF00271">
    <property type="entry name" value="Helicase_C"/>
    <property type="match status" value="1"/>
</dbReference>
<organism evidence="12 13">
    <name type="scientific">Blepharisma stoltei</name>
    <dbReference type="NCBI Taxonomy" id="1481888"/>
    <lineage>
        <taxon>Eukaryota</taxon>
        <taxon>Sar</taxon>
        <taxon>Alveolata</taxon>
        <taxon>Ciliophora</taxon>
        <taxon>Postciliodesmatophora</taxon>
        <taxon>Heterotrichea</taxon>
        <taxon>Heterotrichida</taxon>
        <taxon>Blepharismidae</taxon>
        <taxon>Blepharisma</taxon>
    </lineage>
</organism>
<dbReference type="InterPro" id="IPR000629">
    <property type="entry name" value="RNA-helicase_DEAD-box_CS"/>
</dbReference>
<dbReference type="PANTHER" id="PTHR47958">
    <property type="entry name" value="ATP-DEPENDENT RNA HELICASE DBP3"/>
    <property type="match status" value="1"/>
</dbReference>
<dbReference type="InterPro" id="IPR014001">
    <property type="entry name" value="Helicase_ATP-bd"/>
</dbReference>
<gene>
    <name evidence="12" type="ORF">BSTOLATCC_MIC21990</name>
</gene>
<dbReference type="SMART" id="SM00490">
    <property type="entry name" value="HELICc"/>
    <property type="match status" value="1"/>
</dbReference>
<dbReference type="FunFam" id="3.40.50.300:FF:000079">
    <property type="entry name" value="probable ATP-dependent RNA helicase DDX17"/>
    <property type="match status" value="1"/>
</dbReference>
<dbReference type="EC" id="3.6.4.13" evidence="1"/>
<dbReference type="GO" id="GO:0005524">
    <property type="term" value="F:ATP binding"/>
    <property type="evidence" value="ECO:0007669"/>
    <property type="project" value="UniProtKB-KW"/>
</dbReference>
<dbReference type="InterPro" id="IPR011545">
    <property type="entry name" value="DEAD/DEAH_box_helicase_dom"/>
</dbReference>
<dbReference type="SMART" id="SM00487">
    <property type="entry name" value="DEXDc"/>
    <property type="match status" value="1"/>
</dbReference>
<feature type="domain" description="DEAD-box RNA helicase Q" evidence="11">
    <location>
        <begin position="109"/>
        <end position="137"/>
    </location>
</feature>
<dbReference type="InterPro" id="IPR001650">
    <property type="entry name" value="Helicase_C-like"/>
</dbReference>
<dbReference type="PROSITE" id="PS51194">
    <property type="entry name" value="HELICASE_CTER"/>
    <property type="match status" value="1"/>
</dbReference>
<evidence type="ECO:0000256" key="5">
    <source>
        <dbReference type="ARBA" id="ARBA00022840"/>
    </source>
</evidence>
<keyword evidence="3 7" id="KW-0378">Hydrolase</keyword>
<dbReference type="EMBL" id="CAJZBQ010000021">
    <property type="protein sequence ID" value="CAG9318616.1"/>
    <property type="molecule type" value="Genomic_DNA"/>
</dbReference>
<feature type="domain" description="Helicase ATP-binding" evidence="9">
    <location>
        <begin position="140"/>
        <end position="315"/>
    </location>
</feature>
<proteinExistence type="inferred from homology"/>
<feature type="short sequence motif" description="Q motif" evidence="6">
    <location>
        <begin position="109"/>
        <end position="137"/>
    </location>
</feature>
<comment type="similarity">
    <text evidence="7">Belongs to the DEAD box helicase family.</text>
</comment>
<evidence type="ECO:0000259" key="9">
    <source>
        <dbReference type="PROSITE" id="PS51192"/>
    </source>
</evidence>
<evidence type="ECO:0000256" key="6">
    <source>
        <dbReference type="PROSITE-ProRule" id="PRU00552"/>
    </source>
</evidence>
<feature type="domain" description="Helicase C-terminal" evidence="10">
    <location>
        <begin position="347"/>
        <end position="489"/>
    </location>
</feature>
<keyword evidence="2 7" id="KW-0547">Nucleotide-binding</keyword>
<accession>A0AAU9J2R7</accession>
<dbReference type="GO" id="GO:0016787">
    <property type="term" value="F:hydrolase activity"/>
    <property type="evidence" value="ECO:0007669"/>
    <property type="project" value="UniProtKB-KW"/>
</dbReference>
<dbReference type="PROSITE" id="PS00039">
    <property type="entry name" value="DEAD_ATP_HELICASE"/>
    <property type="match status" value="1"/>
</dbReference>
<evidence type="ECO:0000256" key="1">
    <source>
        <dbReference type="ARBA" id="ARBA00012552"/>
    </source>
</evidence>
<reference evidence="12" key="1">
    <citation type="submission" date="2021-09" db="EMBL/GenBank/DDBJ databases">
        <authorList>
            <consortium name="AG Swart"/>
            <person name="Singh M."/>
            <person name="Singh A."/>
            <person name="Seah K."/>
            <person name="Emmerich C."/>
        </authorList>
    </citation>
    <scope>NUCLEOTIDE SEQUENCE</scope>
    <source>
        <strain evidence="12">ATCC30299</strain>
    </source>
</reference>